<name>A0ABV6YU00_UNCC1</name>
<dbReference type="Pfam" id="PF00069">
    <property type="entry name" value="Pkinase"/>
    <property type="match status" value="1"/>
</dbReference>
<evidence type="ECO:0000313" key="8">
    <source>
        <dbReference type="EMBL" id="MFC1849681.1"/>
    </source>
</evidence>
<keyword evidence="4 5" id="KW-0067">ATP-binding</keyword>
<dbReference type="InterPro" id="IPR008271">
    <property type="entry name" value="Ser/Thr_kinase_AS"/>
</dbReference>
<gene>
    <name evidence="8" type="ORF">ACFL27_05670</name>
</gene>
<keyword evidence="1 8" id="KW-0808">Transferase</keyword>
<dbReference type="CDD" id="cd14014">
    <property type="entry name" value="STKc_PknB_like"/>
    <property type="match status" value="1"/>
</dbReference>
<dbReference type="Proteomes" id="UP001594351">
    <property type="component" value="Unassembled WGS sequence"/>
</dbReference>
<keyword evidence="3 8" id="KW-0418">Kinase</keyword>
<accession>A0ABV6YU00</accession>
<feature type="binding site" evidence="5">
    <location>
        <position position="48"/>
    </location>
    <ligand>
        <name>ATP</name>
        <dbReference type="ChEBI" id="CHEBI:30616"/>
    </ligand>
</feature>
<evidence type="ECO:0000256" key="5">
    <source>
        <dbReference type="PROSITE-ProRule" id="PRU10141"/>
    </source>
</evidence>
<dbReference type="Gene3D" id="1.25.10.10">
    <property type="entry name" value="Leucine-rich Repeat Variant"/>
    <property type="match status" value="1"/>
</dbReference>
<dbReference type="GO" id="GO:0004674">
    <property type="term" value="F:protein serine/threonine kinase activity"/>
    <property type="evidence" value="ECO:0007669"/>
    <property type="project" value="UniProtKB-EC"/>
</dbReference>
<dbReference type="Gene3D" id="3.30.200.20">
    <property type="entry name" value="Phosphorylase Kinase, domain 1"/>
    <property type="match status" value="1"/>
</dbReference>
<keyword evidence="6" id="KW-0812">Transmembrane</keyword>
<reference evidence="8 9" key="1">
    <citation type="submission" date="2024-09" db="EMBL/GenBank/DDBJ databases">
        <title>Laminarin stimulates single cell rates of sulfate reduction while oxygen inhibits transcriptomic activity in coastal marine sediment.</title>
        <authorList>
            <person name="Lindsay M."/>
            <person name="Orcutt B."/>
            <person name="Emerson D."/>
            <person name="Stepanauskas R."/>
            <person name="D'Angelo T."/>
        </authorList>
    </citation>
    <scope>NUCLEOTIDE SEQUENCE [LARGE SCALE GENOMIC DNA]</scope>
    <source>
        <strain evidence="8">SAG AM-311-K15</strain>
    </source>
</reference>
<comment type="caution">
    <text evidence="8">The sequence shown here is derived from an EMBL/GenBank/DDBJ whole genome shotgun (WGS) entry which is preliminary data.</text>
</comment>
<dbReference type="PANTHER" id="PTHR43289">
    <property type="entry name" value="MITOGEN-ACTIVATED PROTEIN KINASE KINASE KINASE 20-RELATED"/>
    <property type="match status" value="1"/>
</dbReference>
<evidence type="ECO:0000256" key="1">
    <source>
        <dbReference type="ARBA" id="ARBA00022679"/>
    </source>
</evidence>
<dbReference type="PANTHER" id="PTHR43289:SF6">
    <property type="entry name" value="SERINE_THREONINE-PROTEIN KINASE NEKL-3"/>
    <property type="match status" value="1"/>
</dbReference>
<dbReference type="SMART" id="SM00220">
    <property type="entry name" value="S_TKc"/>
    <property type="match status" value="1"/>
</dbReference>
<evidence type="ECO:0000256" key="2">
    <source>
        <dbReference type="ARBA" id="ARBA00022741"/>
    </source>
</evidence>
<evidence type="ECO:0000256" key="6">
    <source>
        <dbReference type="SAM" id="Phobius"/>
    </source>
</evidence>
<dbReference type="PROSITE" id="PS00108">
    <property type="entry name" value="PROTEIN_KINASE_ST"/>
    <property type="match status" value="1"/>
</dbReference>
<organism evidence="8 9">
    <name type="scientific">candidate division CSSED10-310 bacterium</name>
    <dbReference type="NCBI Taxonomy" id="2855610"/>
    <lineage>
        <taxon>Bacteria</taxon>
        <taxon>Bacteria division CSSED10-310</taxon>
    </lineage>
</organism>
<proteinExistence type="predicted"/>
<dbReference type="InterPro" id="IPR011009">
    <property type="entry name" value="Kinase-like_dom_sf"/>
</dbReference>
<dbReference type="EC" id="2.7.11.1" evidence="8"/>
<dbReference type="InterPro" id="IPR017441">
    <property type="entry name" value="Protein_kinase_ATP_BS"/>
</dbReference>
<evidence type="ECO:0000256" key="3">
    <source>
        <dbReference type="ARBA" id="ARBA00022777"/>
    </source>
</evidence>
<dbReference type="PROSITE" id="PS00107">
    <property type="entry name" value="PROTEIN_KINASE_ATP"/>
    <property type="match status" value="1"/>
</dbReference>
<evidence type="ECO:0000259" key="7">
    <source>
        <dbReference type="PROSITE" id="PS50011"/>
    </source>
</evidence>
<feature type="domain" description="Protein kinase" evidence="7">
    <location>
        <begin position="19"/>
        <end position="294"/>
    </location>
</feature>
<sequence>MTTGPDEDLIEIPEQFDRYKVLDILGQGGMGRVYLAEDPVLERKIAIKVIMYNPSAHKTAWADYLQRFMVEAKASAKLNHSSIVSVYDAGDDEGMPWIAFEFVEGESLENLLSRVDTLSLVQSVSIAFSIASGLDHAHAFNIIHRDVKPANILISEDGLAKLADFGIAKAPWSGITREGMTLGSPGYMSPEQIKGLDLDGRSDLFSLAAILYEMISGIHPFKRDSMETTVLSTISGEHAPLKELIPDLPPQLDLLISKSLKANREERIGSAYEFCEILDSLDLPGLRTSSSPLLKVRQQQKGAERDPGDGIAPLKKPDVTQGKKLGLFIGIGLVTILVLTVMLGILFRVGPLSFLAAQSSGLKAGQDSLSPETRQTLQQKIDQGSLTEAMAAGRELHEAGVDWSPRRFMTEATKSLSKNDLDGVNAIAEYFFTLDAQSGYGLLIKGRIALMKEQYPDAASNFTQVLAVEGGETVLKAELNEILLGLGPKLEVDEALPALIELIATNLKAADHPQVKMWVKSTNYWLRWNAVSIRQKGNLPVDVVEVYILDLTYGDTWQIRKNAVVRLGELRDNRAVPALQKAKKKGLRDPLVANTARSVLNKVFESGD</sequence>
<evidence type="ECO:0000256" key="4">
    <source>
        <dbReference type="ARBA" id="ARBA00022840"/>
    </source>
</evidence>
<keyword evidence="9" id="KW-1185">Reference proteome</keyword>
<feature type="transmembrane region" description="Helical" evidence="6">
    <location>
        <begin position="325"/>
        <end position="347"/>
    </location>
</feature>
<dbReference type="PROSITE" id="PS50011">
    <property type="entry name" value="PROTEIN_KINASE_DOM"/>
    <property type="match status" value="1"/>
</dbReference>
<dbReference type="InterPro" id="IPR000719">
    <property type="entry name" value="Prot_kinase_dom"/>
</dbReference>
<dbReference type="EMBL" id="JBHPBY010000053">
    <property type="protein sequence ID" value="MFC1849681.1"/>
    <property type="molecule type" value="Genomic_DNA"/>
</dbReference>
<protein>
    <submittedName>
        <fullName evidence="8">Serine/threonine-protein kinase</fullName>
        <ecNumber evidence="8">2.7.11.1</ecNumber>
    </submittedName>
</protein>
<dbReference type="InterPro" id="IPR011989">
    <property type="entry name" value="ARM-like"/>
</dbReference>
<keyword evidence="2 5" id="KW-0547">Nucleotide-binding</keyword>
<evidence type="ECO:0000313" key="9">
    <source>
        <dbReference type="Proteomes" id="UP001594351"/>
    </source>
</evidence>
<dbReference type="Gene3D" id="1.10.510.10">
    <property type="entry name" value="Transferase(Phosphotransferase) domain 1"/>
    <property type="match status" value="1"/>
</dbReference>
<keyword evidence="6" id="KW-0472">Membrane</keyword>
<dbReference type="SUPFAM" id="SSF56112">
    <property type="entry name" value="Protein kinase-like (PK-like)"/>
    <property type="match status" value="1"/>
</dbReference>
<keyword evidence="6" id="KW-1133">Transmembrane helix</keyword>